<dbReference type="InterPro" id="IPR036388">
    <property type="entry name" value="WH-like_DNA-bd_sf"/>
</dbReference>
<accession>A0A1H2U041</accession>
<keyword evidence="2 5" id="KW-0238">DNA-binding</keyword>
<dbReference type="AlphaFoldDB" id="A0A1H2U041"/>
<gene>
    <name evidence="5" type="ORF">SAMN05444358_101984</name>
</gene>
<sequence>MIKARPDIPPDTMANWQRLVDLVSQLADVPATLIMKTEAPDHAVLISSDHPENPYPVGMNFRLNPKLYCQGVLERDGELVVEDATCDPVWSDNEDMEHGMSFYIGFPLKWPDGLVFGTICVLDRNRNRRALLFRKGLAQFARMVESDLALIQEVYLRRALENKLNETLAQLEHRVKVRTQELQETNTALRVLLTSLDDDRKDRDQDIVERVRTMVLPYLDKLRGQLTEGSAAQVYLELTERNLQDITLMISDKLSDAFSIMTPTEIEIAQLVMSGKTTKDIARAMSRETSTIDFHRNNIRRKLGLEGRDQNLRSHLLSIS</sequence>
<keyword evidence="1" id="KW-0805">Transcription regulation</keyword>
<dbReference type="PROSITE" id="PS50043">
    <property type="entry name" value="HTH_LUXR_2"/>
    <property type="match status" value="1"/>
</dbReference>
<dbReference type="OrthoDB" id="9795133at2"/>
<dbReference type="GO" id="GO:0003677">
    <property type="term" value="F:DNA binding"/>
    <property type="evidence" value="ECO:0007669"/>
    <property type="project" value="UniProtKB-KW"/>
</dbReference>
<dbReference type="PROSITE" id="PS00622">
    <property type="entry name" value="HTH_LUXR_1"/>
    <property type="match status" value="1"/>
</dbReference>
<dbReference type="SMART" id="SM00421">
    <property type="entry name" value="HTH_LUXR"/>
    <property type="match status" value="1"/>
</dbReference>
<dbReference type="GO" id="GO:0006355">
    <property type="term" value="P:regulation of DNA-templated transcription"/>
    <property type="evidence" value="ECO:0007669"/>
    <property type="project" value="InterPro"/>
</dbReference>
<evidence type="ECO:0000313" key="6">
    <source>
        <dbReference type="Proteomes" id="UP000183400"/>
    </source>
</evidence>
<dbReference type="PANTHER" id="PTHR44688:SF16">
    <property type="entry name" value="DNA-BINDING TRANSCRIPTIONAL ACTIVATOR DEVR_DOSR"/>
    <property type="match status" value="1"/>
</dbReference>
<dbReference type="CDD" id="cd06170">
    <property type="entry name" value="LuxR_C_like"/>
    <property type="match status" value="1"/>
</dbReference>
<feature type="domain" description="HTH luxR-type" evidence="4">
    <location>
        <begin position="254"/>
        <end position="319"/>
    </location>
</feature>
<evidence type="ECO:0000313" key="5">
    <source>
        <dbReference type="EMBL" id="SDW49360.1"/>
    </source>
</evidence>
<dbReference type="InterPro" id="IPR016032">
    <property type="entry name" value="Sig_transdc_resp-reg_C-effctor"/>
</dbReference>
<evidence type="ECO:0000256" key="1">
    <source>
        <dbReference type="ARBA" id="ARBA00023015"/>
    </source>
</evidence>
<dbReference type="RefSeq" id="WP_074734914.1">
    <property type="nucleotide sequence ID" value="NZ_FNNP01000001.1"/>
</dbReference>
<evidence type="ECO:0000259" key="4">
    <source>
        <dbReference type="PROSITE" id="PS50043"/>
    </source>
</evidence>
<evidence type="ECO:0000256" key="3">
    <source>
        <dbReference type="ARBA" id="ARBA00023163"/>
    </source>
</evidence>
<dbReference type="EMBL" id="FNNP01000001">
    <property type="protein sequence ID" value="SDW49360.1"/>
    <property type="molecule type" value="Genomic_DNA"/>
</dbReference>
<dbReference type="Pfam" id="PF00196">
    <property type="entry name" value="GerE"/>
    <property type="match status" value="1"/>
</dbReference>
<evidence type="ECO:0000256" key="2">
    <source>
        <dbReference type="ARBA" id="ARBA00023125"/>
    </source>
</evidence>
<dbReference type="SUPFAM" id="SSF46894">
    <property type="entry name" value="C-terminal effector domain of the bipartite response regulators"/>
    <property type="match status" value="1"/>
</dbReference>
<dbReference type="PRINTS" id="PR00038">
    <property type="entry name" value="HTHLUXR"/>
</dbReference>
<dbReference type="SUPFAM" id="SSF55781">
    <property type="entry name" value="GAF domain-like"/>
    <property type="match status" value="1"/>
</dbReference>
<dbReference type="Gene3D" id="1.10.10.10">
    <property type="entry name" value="Winged helix-like DNA-binding domain superfamily/Winged helix DNA-binding domain"/>
    <property type="match status" value="1"/>
</dbReference>
<reference evidence="6" key="1">
    <citation type="submission" date="2016-10" db="EMBL/GenBank/DDBJ databases">
        <authorList>
            <person name="Varghese N."/>
            <person name="Submissions S."/>
        </authorList>
    </citation>
    <scope>NUCLEOTIDE SEQUENCE [LARGE SCALE GENOMIC DNA]</scope>
    <source>
        <strain evidence="6">DSM 27839</strain>
    </source>
</reference>
<name>A0A1H2U041_9RHOB</name>
<proteinExistence type="predicted"/>
<protein>
    <submittedName>
        <fullName evidence="5">DNA-binding transcriptional regulator, CsgD family</fullName>
    </submittedName>
</protein>
<dbReference type="InterPro" id="IPR000792">
    <property type="entry name" value="Tscrpt_reg_LuxR_C"/>
</dbReference>
<dbReference type="Proteomes" id="UP000183400">
    <property type="component" value="Unassembled WGS sequence"/>
</dbReference>
<dbReference type="STRING" id="985054.SAMN05444358_101984"/>
<dbReference type="PANTHER" id="PTHR44688">
    <property type="entry name" value="DNA-BINDING TRANSCRIPTIONAL ACTIVATOR DEVR_DOSR"/>
    <property type="match status" value="1"/>
</dbReference>
<keyword evidence="3" id="KW-0804">Transcription</keyword>
<organism evidence="5 6">
    <name type="scientific">Ruegeria halocynthiae</name>
    <dbReference type="NCBI Taxonomy" id="985054"/>
    <lineage>
        <taxon>Bacteria</taxon>
        <taxon>Pseudomonadati</taxon>
        <taxon>Pseudomonadota</taxon>
        <taxon>Alphaproteobacteria</taxon>
        <taxon>Rhodobacterales</taxon>
        <taxon>Roseobacteraceae</taxon>
        <taxon>Ruegeria</taxon>
    </lineage>
</organism>
<keyword evidence="6" id="KW-1185">Reference proteome</keyword>